<dbReference type="SUPFAM" id="SSF52540">
    <property type="entry name" value="P-loop containing nucleoside triphosphate hydrolases"/>
    <property type="match status" value="1"/>
</dbReference>
<dbReference type="InterPro" id="IPR027417">
    <property type="entry name" value="P-loop_NTPase"/>
</dbReference>
<organism evidence="4 5">
    <name type="scientific">Tegillarca granosa</name>
    <name type="common">Malaysian cockle</name>
    <name type="synonym">Anadara granosa</name>
    <dbReference type="NCBI Taxonomy" id="220873"/>
    <lineage>
        <taxon>Eukaryota</taxon>
        <taxon>Metazoa</taxon>
        <taxon>Spiralia</taxon>
        <taxon>Lophotrochozoa</taxon>
        <taxon>Mollusca</taxon>
        <taxon>Bivalvia</taxon>
        <taxon>Autobranchia</taxon>
        <taxon>Pteriomorphia</taxon>
        <taxon>Arcoida</taxon>
        <taxon>Arcoidea</taxon>
        <taxon>Arcidae</taxon>
        <taxon>Tegillarca</taxon>
    </lineage>
</organism>
<sequence>MPVVYLTDDGGARLRCLDIDGYIIPTFNIIPNHEQEYRSMPEWQARDDDLMVCAYPKSGTHWIWEVMCMLLQGNAKRIEGIKEACMLEGLAKKTFDEMKSPRIINTHIYFKHLPKDFLRRHCKIIYMVRNPKDVCVSFFNHHTKILEYEFDGTWENYVPRFLKGDVDYGSWFDYTLDWERSTRRKHGVSNTCCILRDNETVKRLAKFLEVDLDESVLKQIDEMCQFDKMKKEKNKNENPDEWKDKEPGMYRKGQVGDWKNWFTVAQSELFDSVYDQKMKNSKVTLRFT</sequence>
<evidence type="ECO:0000313" key="5">
    <source>
        <dbReference type="Proteomes" id="UP001217089"/>
    </source>
</evidence>
<gene>
    <name evidence="4" type="ORF">KUTeg_013535</name>
</gene>
<evidence type="ECO:0000313" key="4">
    <source>
        <dbReference type="EMBL" id="KAJ8308661.1"/>
    </source>
</evidence>
<reference evidence="4 5" key="1">
    <citation type="submission" date="2022-12" db="EMBL/GenBank/DDBJ databases">
        <title>Chromosome-level genome of Tegillarca granosa.</title>
        <authorList>
            <person name="Kim J."/>
        </authorList>
    </citation>
    <scope>NUCLEOTIDE SEQUENCE [LARGE SCALE GENOMIC DNA]</scope>
    <source>
        <strain evidence="4">Teg-2019</strain>
        <tissue evidence="4">Adductor muscle</tissue>
    </source>
</reference>
<dbReference type="EMBL" id="JARBDR010000657">
    <property type="protein sequence ID" value="KAJ8308661.1"/>
    <property type="molecule type" value="Genomic_DNA"/>
</dbReference>
<accession>A0ABQ9ETZ1</accession>
<dbReference type="Pfam" id="PF00685">
    <property type="entry name" value="Sulfotransfer_1"/>
    <property type="match status" value="1"/>
</dbReference>
<proteinExistence type="inferred from homology"/>
<dbReference type="InterPro" id="IPR000863">
    <property type="entry name" value="Sulfotransferase_dom"/>
</dbReference>
<keyword evidence="5" id="KW-1185">Reference proteome</keyword>
<protein>
    <recommendedName>
        <fullName evidence="3">Sulfotransferase domain-containing protein</fullName>
    </recommendedName>
</protein>
<keyword evidence="2" id="KW-0808">Transferase</keyword>
<evidence type="ECO:0000256" key="1">
    <source>
        <dbReference type="ARBA" id="ARBA00005771"/>
    </source>
</evidence>
<evidence type="ECO:0000259" key="3">
    <source>
        <dbReference type="Pfam" id="PF00685"/>
    </source>
</evidence>
<feature type="domain" description="Sulfotransferase" evidence="3">
    <location>
        <begin position="47"/>
        <end position="281"/>
    </location>
</feature>
<comment type="caution">
    <text evidence="4">The sequence shown here is derived from an EMBL/GenBank/DDBJ whole genome shotgun (WGS) entry which is preliminary data.</text>
</comment>
<dbReference type="PANTHER" id="PTHR11783">
    <property type="entry name" value="SULFOTRANSFERASE SULT"/>
    <property type="match status" value="1"/>
</dbReference>
<comment type="similarity">
    <text evidence="1">Belongs to the sulfotransferase 1 family.</text>
</comment>
<name>A0ABQ9ETZ1_TEGGR</name>
<dbReference type="Proteomes" id="UP001217089">
    <property type="component" value="Unassembled WGS sequence"/>
</dbReference>
<dbReference type="Gene3D" id="3.40.50.300">
    <property type="entry name" value="P-loop containing nucleotide triphosphate hydrolases"/>
    <property type="match status" value="1"/>
</dbReference>
<evidence type="ECO:0000256" key="2">
    <source>
        <dbReference type="ARBA" id="ARBA00022679"/>
    </source>
</evidence>